<evidence type="ECO:0000313" key="1">
    <source>
        <dbReference type="EMBL" id="AFC25986.1"/>
    </source>
</evidence>
<dbReference type="OrthoDB" id="7060211at2"/>
<evidence type="ECO:0008006" key="3">
    <source>
        <dbReference type="Google" id="ProtNLM"/>
    </source>
</evidence>
<protein>
    <recommendedName>
        <fullName evidence="3">DUF4276 family protein</fullName>
    </recommendedName>
</protein>
<evidence type="ECO:0000313" key="2">
    <source>
        <dbReference type="Proteomes" id="UP000007519"/>
    </source>
</evidence>
<dbReference type="RefSeq" id="WP_015693581.1">
    <property type="nucleotide sequence ID" value="NC_016940.1"/>
</dbReference>
<keyword evidence="2" id="KW-1185">Reference proteome</keyword>
<dbReference type="eggNOG" id="ENOG502ZIXZ">
    <property type="taxonomic scope" value="Bacteria"/>
</dbReference>
<sequence>MNLYIIVEGAKTEMRAYPEWLARLLPELSRVDDYQEVQHNNYYLFSAGGIPSIYNHLVHAAEDITELADRYDYLLVCIDSEDLSLLDRKVALEKALKERNFSLPTNCKLEVIVHKHCIESWFLGNRRVCSRAPESERFRALKAYYDVGIADPEEMPLAPNQTGTVAQFHAYYLREMLKEKNMRYTKANPSVVLTTSYFQEMKNRTVETKHLDSFRQFLLLCERLKKEL</sequence>
<dbReference type="STRING" id="984262.SGRA_3258"/>
<name>H6KZX9_SAPGL</name>
<dbReference type="EMBL" id="CP002831">
    <property type="protein sequence ID" value="AFC25986.1"/>
    <property type="molecule type" value="Genomic_DNA"/>
</dbReference>
<dbReference type="Proteomes" id="UP000007519">
    <property type="component" value="Chromosome"/>
</dbReference>
<dbReference type="KEGG" id="sgn:SGRA_3258"/>
<accession>H6KZX9</accession>
<gene>
    <name evidence="1" type="ordered locus">SGRA_3258</name>
</gene>
<proteinExistence type="predicted"/>
<dbReference type="HOGENOM" id="CLU_105448_0_0_10"/>
<dbReference type="AlphaFoldDB" id="H6KZX9"/>
<organism evidence="1 2">
    <name type="scientific">Saprospira grandis (strain Lewin)</name>
    <dbReference type="NCBI Taxonomy" id="984262"/>
    <lineage>
        <taxon>Bacteria</taxon>
        <taxon>Pseudomonadati</taxon>
        <taxon>Bacteroidota</taxon>
        <taxon>Saprospiria</taxon>
        <taxon>Saprospirales</taxon>
        <taxon>Saprospiraceae</taxon>
        <taxon>Saprospira</taxon>
    </lineage>
</organism>
<reference evidence="1 2" key="1">
    <citation type="journal article" date="2012" name="Stand. Genomic Sci.">
        <title>Complete genome sequencing and analysis of Saprospira grandis str. Lewin, a predatory marine bacterium.</title>
        <authorList>
            <person name="Saw J.H."/>
            <person name="Yuryev A."/>
            <person name="Kanbe M."/>
            <person name="Hou S."/>
            <person name="Young A.G."/>
            <person name="Aizawa S."/>
            <person name="Alam M."/>
        </authorList>
    </citation>
    <scope>NUCLEOTIDE SEQUENCE [LARGE SCALE GENOMIC DNA]</scope>
    <source>
        <strain evidence="1 2">Lewin</strain>
    </source>
</reference>